<dbReference type="Proteomes" id="UP000821866">
    <property type="component" value="Chromosome 1"/>
</dbReference>
<evidence type="ECO:0000256" key="1">
    <source>
        <dbReference type="SAM" id="MobiDB-lite"/>
    </source>
</evidence>
<reference evidence="2" key="1">
    <citation type="journal article" date="2020" name="Cell">
        <title>Large-Scale Comparative Analyses of Tick Genomes Elucidate Their Genetic Diversity and Vector Capacities.</title>
        <authorList>
            <consortium name="Tick Genome and Microbiome Consortium (TIGMIC)"/>
            <person name="Jia N."/>
            <person name="Wang J."/>
            <person name="Shi W."/>
            <person name="Du L."/>
            <person name="Sun Y."/>
            <person name="Zhan W."/>
            <person name="Jiang J.F."/>
            <person name="Wang Q."/>
            <person name="Zhang B."/>
            <person name="Ji P."/>
            <person name="Bell-Sakyi L."/>
            <person name="Cui X.M."/>
            <person name="Yuan T.T."/>
            <person name="Jiang B.G."/>
            <person name="Yang W.F."/>
            <person name="Lam T.T."/>
            <person name="Chang Q.C."/>
            <person name="Ding S.J."/>
            <person name="Wang X.J."/>
            <person name="Zhu J.G."/>
            <person name="Ruan X.D."/>
            <person name="Zhao L."/>
            <person name="Wei J.T."/>
            <person name="Ye R.Z."/>
            <person name="Que T.C."/>
            <person name="Du C.H."/>
            <person name="Zhou Y.H."/>
            <person name="Cheng J.X."/>
            <person name="Dai P.F."/>
            <person name="Guo W.B."/>
            <person name="Han X.H."/>
            <person name="Huang E.J."/>
            <person name="Li L.F."/>
            <person name="Wei W."/>
            <person name="Gao Y.C."/>
            <person name="Liu J.Z."/>
            <person name="Shao H.Z."/>
            <person name="Wang X."/>
            <person name="Wang C.C."/>
            <person name="Yang T.C."/>
            <person name="Huo Q.B."/>
            <person name="Li W."/>
            <person name="Chen H.Y."/>
            <person name="Chen S.E."/>
            <person name="Zhou L.G."/>
            <person name="Ni X.B."/>
            <person name="Tian J.H."/>
            <person name="Sheng Y."/>
            <person name="Liu T."/>
            <person name="Pan Y.S."/>
            <person name="Xia L.Y."/>
            <person name="Li J."/>
            <person name="Zhao F."/>
            <person name="Cao W.C."/>
        </authorList>
    </citation>
    <scope>NUCLEOTIDE SEQUENCE</scope>
    <source>
        <strain evidence="2">Rmic-2018</strain>
    </source>
</reference>
<feature type="compositionally biased region" description="Polar residues" evidence="1">
    <location>
        <begin position="70"/>
        <end position="79"/>
    </location>
</feature>
<feature type="compositionally biased region" description="Polar residues" evidence="1">
    <location>
        <begin position="9"/>
        <end position="18"/>
    </location>
</feature>
<proteinExistence type="predicted"/>
<feature type="compositionally biased region" description="Polar residues" evidence="1">
    <location>
        <begin position="218"/>
        <end position="231"/>
    </location>
</feature>
<protein>
    <submittedName>
        <fullName evidence="2">Uncharacterized protein</fullName>
    </submittedName>
</protein>
<feature type="region of interest" description="Disordered" evidence="1">
    <location>
        <begin position="1"/>
        <end position="246"/>
    </location>
</feature>
<evidence type="ECO:0000313" key="2">
    <source>
        <dbReference type="EMBL" id="KAH8041865.1"/>
    </source>
</evidence>
<reference evidence="2" key="2">
    <citation type="submission" date="2021-09" db="EMBL/GenBank/DDBJ databases">
        <authorList>
            <person name="Jia N."/>
            <person name="Wang J."/>
            <person name="Shi W."/>
            <person name="Du L."/>
            <person name="Sun Y."/>
            <person name="Zhan W."/>
            <person name="Jiang J."/>
            <person name="Wang Q."/>
            <person name="Zhang B."/>
            <person name="Ji P."/>
            <person name="Sakyi L.B."/>
            <person name="Cui X."/>
            <person name="Yuan T."/>
            <person name="Jiang B."/>
            <person name="Yang W."/>
            <person name="Lam T.T.-Y."/>
            <person name="Chang Q."/>
            <person name="Ding S."/>
            <person name="Wang X."/>
            <person name="Zhu J."/>
            <person name="Ruan X."/>
            <person name="Zhao L."/>
            <person name="Wei J."/>
            <person name="Que T."/>
            <person name="Du C."/>
            <person name="Cheng J."/>
            <person name="Dai P."/>
            <person name="Han X."/>
            <person name="Huang E."/>
            <person name="Gao Y."/>
            <person name="Liu J."/>
            <person name="Shao H."/>
            <person name="Ye R."/>
            <person name="Li L."/>
            <person name="Wei W."/>
            <person name="Wang X."/>
            <person name="Wang C."/>
            <person name="Huo Q."/>
            <person name="Li W."/>
            <person name="Guo W."/>
            <person name="Chen H."/>
            <person name="Chen S."/>
            <person name="Zhou L."/>
            <person name="Zhou L."/>
            <person name="Ni X."/>
            <person name="Tian J."/>
            <person name="Zhou Y."/>
            <person name="Sheng Y."/>
            <person name="Liu T."/>
            <person name="Pan Y."/>
            <person name="Xia L."/>
            <person name="Li J."/>
            <person name="Zhao F."/>
            <person name="Cao W."/>
        </authorList>
    </citation>
    <scope>NUCLEOTIDE SEQUENCE</scope>
    <source>
        <strain evidence="2">Rmic-2018</strain>
        <tissue evidence="2">Larvae</tissue>
    </source>
</reference>
<sequence length="314" mass="33805">MPGAGSAFRPSSGSSLQGTYDPRPPALVLGSRQTHIATYEQERRSPQEGGRPQAPLSTNANRLPGPYQTIVDSGRSSPLSMGRNAPQSLGMGMPMRPTASEERETDGSFRSKDPFRKTFQPVYPQVERTMSSFSSADAGAGSRPVGLAGTQSTSAYSERSGHPLRPPPYPPGQNQEHKKPHTPYAPPLAFPSGQMSSPDQNNAKYRSGPRSFPDPLSAGTSSDLESKTASAGSFVGFKDDRPSPTRLSRLISEEKLIASFVKAEAQKSLKNVRSKSRTPGRKAEGEELLRAIEAFDALLFSDTKVGTMKADHKK</sequence>
<comment type="caution">
    <text evidence="2">The sequence shown here is derived from an EMBL/GenBank/DDBJ whole genome shotgun (WGS) entry which is preliminary data.</text>
</comment>
<evidence type="ECO:0000313" key="3">
    <source>
        <dbReference type="Proteomes" id="UP000821866"/>
    </source>
</evidence>
<name>A0A9J6F5J9_RHIMP</name>
<feature type="compositionally biased region" description="Low complexity" evidence="1">
    <location>
        <begin position="131"/>
        <end position="142"/>
    </location>
</feature>
<feature type="compositionally biased region" description="Polar residues" evidence="1">
    <location>
        <begin position="193"/>
        <end position="204"/>
    </location>
</feature>
<organism evidence="2 3">
    <name type="scientific">Rhipicephalus microplus</name>
    <name type="common">Cattle tick</name>
    <name type="synonym">Boophilus microplus</name>
    <dbReference type="NCBI Taxonomy" id="6941"/>
    <lineage>
        <taxon>Eukaryota</taxon>
        <taxon>Metazoa</taxon>
        <taxon>Ecdysozoa</taxon>
        <taxon>Arthropoda</taxon>
        <taxon>Chelicerata</taxon>
        <taxon>Arachnida</taxon>
        <taxon>Acari</taxon>
        <taxon>Parasitiformes</taxon>
        <taxon>Ixodida</taxon>
        <taxon>Ixodoidea</taxon>
        <taxon>Ixodidae</taxon>
        <taxon>Rhipicephalinae</taxon>
        <taxon>Rhipicephalus</taxon>
        <taxon>Boophilus</taxon>
    </lineage>
</organism>
<dbReference type="EMBL" id="JABSTU010000001">
    <property type="protein sequence ID" value="KAH8041865.1"/>
    <property type="molecule type" value="Genomic_DNA"/>
</dbReference>
<feature type="compositionally biased region" description="Basic and acidic residues" evidence="1">
    <location>
        <begin position="99"/>
        <end position="116"/>
    </location>
</feature>
<accession>A0A9J6F5J9</accession>
<dbReference type="AlphaFoldDB" id="A0A9J6F5J9"/>
<gene>
    <name evidence="2" type="ORF">HPB51_019246</name>
</gene>
<keyword evidence="3" id="KW-1185">Reference proteome</keyword>